<feature type="transmembrane region" description="Helical" evidence="1">
    <location>
        <begin position="6"/>
        <end position="25"/>
    </location>
</feature>
<name>A0ABM7TBA7_9CLOT</name>
<organism evidence="2 3">
    <name type="scientific">Clostridium gelidum</name>
    <dbReference type="NCBI Taxonomy" id="704125"/>
    <lineage>
        <taxon>Bacteria</taxon>
        <taxon>Bacillati</taxon>
        <taxon>Bacillota</taxon>
        <taxon>Clostridia</taxon>
        <taxon>Eubacteriales</taxon>
        <taxon>Clostridiaceae</taxon>
        <taxon>Clostridium</taxon>
    </lineage>
</organism>
<evidence type="ECO:0000313" key="2">
    <source>
        <dbReference type="EMBL" id="BCZ46256.1"/>
    </source>
</evidence>
<proteinExistence type="predicted"/>
<dbReference type="InterPro" id="IPR011989">
    <property type="entry name" value="ARM-like"/>
</dbReference>
<gene>
    <name evidence="2" type="ORF">psyc5s11_23230</name>
</gene>
<dbReference type="InterPro" id="IPR016024">
    <property type="entry name" value="ARM-type_fold"/>
</dbReference>
<reference evidence="3" key="1">
    <citation type="submission" date="2021-07" db="EMBL/GenBank/DDBJ databases">
        <title>Complete genome sequencing of a Clostridium isolate.</title>
        <authorList>
            <person name="Ueki A."/>
            <person name="Tonouchi A."/>
        </authorList>
    </citation>
    <scope>NUCLEOTIDE SEQUENCE [LARGE SCALE GENOMIC DNA]</scope>
    <source>
        <strain evidence="3">C5S11</strain>
    </source>
</reference>
<accession>A0ABM7TBA7</accession>
<dbReference type="EMBL" id="AP024849">
    <property type="protein sequence ID" value="BCZ46256.1"/>
    <property type="molecule type" value="Genomic_DNA"/>
</dbReference>
<dbReference type="RefSeq" id="WP_224037763.1">
    <property type="nucleotide sequence ID" value="NZ_AP024849.1"/>
</dbReference>
<sequence length="386" mass="44966">MEQYVYLSIIFFSLIIFFLYIYIVFEKLVETYEGRRKQKYSKKLVPYIDFIVNEIIDGKDVGFYTLKNLKVICENKDRREIVEERLLYYFENCKGEYLPKLTYLCQYAKIIKYEMKNLKNKNNFKKALAAKRLGEFRSKKSVYRLINELKIADSDVQYNILLALAKIGKENSFLRAFKNNNSTLMLSERSLIEIVDSFEGDKNRIYKYMINFENSLIACVFIKSAGNYKDISLSQDISKYLFSENKELRIAAVKTIGNIVDERYLDDIVKLLKDIEWEVRAVTANALGNFAQDEILSPLAKALSDSQWYVRFNAAKSILNHSKGMTVVSDVFQGKDKFAKDTIIAAIENSLNNELYLYENSNDEDKVALALQIKQYIVQKNKEGII</sequence>
<evidence type="ECO:0008006" key="4">
    <source>
        <dbReference type="Google" id="ProtNLM"/>
    </source>
</evidence>
<dbReference type="SUPFAM" id="SSF48371">
    <property type="entry name" value="ARM repeat"/>
    <property type="match status" value="1"/>
</dbReference>
<keyword evidence="1" id="KW-0472">Membrane</keyword>
<evidence type="ECO:0000256" key="1">
    <source>
        <dbReference type="SAM" id="Phobius"/>
    </source>
</evidence>
<dbReference type="SMART" id="SM00567">
    <property type="entry name" value="EZ_HEAT"/>
    <property type="match status" value="2"/>
</dbReference>
<dbReference type="PANTHER" id="PTHR12697">
    <property type="entry name" value="PBS LYASE HEAT-LIKE PROTEIN"/>
    <property type="match status" value="1"/>
</dbReference>
<dbReference type="Pfam" id="PF13646">
    <property type="entry name" value="HEAT_2"/>
    <property type="match status" value="1"/>
</dbReference>
<dbReference type="PANTHER" id="PTHR12697:SF5">
    <property type="entry name" value="DEOXYHYPUSINE HYDROXYLASE"/>
    <property type="match status" value="1"/>
</dbReference>
<evidence type="ECO:0000313" key="3">
    <source>
        <dbReference type="Proteomes" id="UP000824633"/>
    </source>
</evidence>
<keyword evidence="1" id="KW-0812">Transmembrane</keyword>
<dbReference type="Proteomes" id="UP000824633">
    <property type="component" value="Chromosome"/>
</dbReference>
<keyword evidence="1" id="KW-1133">Transmembrane helix</keyword>
<dbReference type="Gene3D" id="1.25.10.10">
    <property type="entry name" value="Leucine-rich Repeat Variant"/>
    <property type="match status" value="2"/>
</dbReference>
<keyword evidence="3" id="KW-1185">Reference proteome</keyword>
<protein>
    <recommendedName>
        <fullName evidence="4">HEAT repeat protein</fullName>
    </recommendedName>
</protein>
<dbReference type="InterPro" id="IPR004155">
    <property type="entry name" value="PBS_lyase_HEAT"/>
</dbReference>